<sequence>MSSAFGEASKFLPEVRGPDGFIQTQAYLNICKQVLPVVDKLGTAFALVKTDIGGNIERLSQRTAQNPERYVRLFTLVTDEVVENTHMGSSSCTKGLLWLKRAMEFICAVLRRLHDDPTASMGTVVTETYGMTLMRYHGFFASSAFSLAFKFVPSREQFFANVGRGPEVMVELKAFVDGFSPVLAEIHKFLDEQGLDDPTKV</sequence>
<protein>
    <recommendedName>
        <fullName evidence="2">Glycolipid transfer protein domain-containing protein</fullName>
    </recommendedName>
</protein>
<dbReference type="InterPro" id="IPR014830">
    <property type="entry name" value="Glycolipid_transfer_prot_dom"/>
</dbReference>
<dbReference type="GO" id="GO:0016020">
    <property type="term" value="C:membrane"/>
    <property type="evidence" value="ECO:0007669"/>
    <property type="project" value="TreeGrafter"/>
</dbReference>
<name>A0A8J4F9R8_9CHLO</name>
<comment type="caution">
    <text evidence="3">The sequence shown here is derived from an EMBL/GenBank/DDBJ whole genome shotgun (WGS) entry which is preliminary data.</text>
</comment>
<reference evidence="3" key="1">
    <citation type="journal article" date="2021" name="Proc. Natl. Acad. Sci. U.S.A.">
        <title>Three genomes in the algal genus Volvox reveal the fate of a haploid sex-determining region after a transition to homothallism.</title>
        <authorList>
            <person name="Yamamoto K."/>
            <person name="Hamaji T."/>
            <person name="Kawai-Toyooka H."/>
            <person name="Matsuzaki R."/>
            <person name="Takahashi F."/>
            <person name="Nishimura Y."/>
            <person name="Kawachi M."/>
            <person name="Noguchi H."/>
            <person name="Minakuchi Y."/>
            <person name="Umen J.G."/>
            <person name="Toyoda A."/>
            <person name="Nozaki H."/>
        </authorList>
    </citation>
    <scope>NUCLEOTIDE SEQUENCE</scope>
    <source>
        <strain evidence="3">NIES-3780</strain>
    </source>
</reference>
<dbReference type="PANTHER" id="PTHR10219">
    <property type="entry name" value="GLYCOLIPID TRANSFER PROTEIN-RELATED"/>
    <property type="match status" value="1"/>
</dbReference>
<dbReference type="PANTHER" id="PTHR10219:SF25">
    <property type="entry name" value="PLECKSTRIN HOMOLOGY DOMAIN-CONTAINING FAMILY A MEMBER 8"/>
    <property type="match status" value="1"/>
</dbReference>
<dbReference type="GO" id="GO:0005829">
    <property type="term" value="C:cytosol"/>
    <property type="evidence" value="ECO:0007669"/>
    <property type="project" value="TreeGrafter"/>
</dbReference>
<dbReference type="Proteomes" id="UP000747399">
    <property type="component" value="Unassembled WGS sequence"/>
</dbReference>
<dbReference type="AlphaFoldDB" id="A0A8J4F9R8"/>
<keyword evidence="4" id="KW-1185">Reference proteome</keyword>
<keyword evidence="1" id="KW-0813">Transport</keyword>
<dbReference type="GO" id="GO:1902388">
    <property type="term" value="F:ceramide 1-phosphate transfer activity"/>
    <property type="evidence" value="ECO:0007669"/>
    <property type="project" value="TreeGrafter"/>
</dbReference>
<dbReference type="InterPro" id="IPR036497">
    <property type="entry name" value="GLTP_sf"/>
</dbReference>
<evidence type="ECO:0000313" key="4">
    <source>
        <dbReference type="Proteomes" id="UP000747399"/>
    </source>
</evidence>
<accession>A0A8J4F9R8</accession>
<evidence type="ECO:0000259" key="2">
    <source>
        <dbReference type="Pfam" id="PF08718"/>
    </source>
</evidence>
<dbReference type="GO" id="GO:1902387">
    <property type="term" value="F:ceramide 1-phosphate binding"/>
    <property type="evidence" value="ECO:0007669"/>
    <property type="project" value="TreeGrafter"/>
</dbReference>
<organism evidence="3 4">
    <name type="scientific">Volvox africanus</name>
    <dbReference type="NCBI Taxonomy" id="51714"/>
    <lineage>
        <taxon>Eukaryota</taxon>
        <taxon>Viridiplantae</taxon>
        <taxon>Chlorophyta</taxon>
        <taxon>core chlorophytes</taxon>
        <taxon>Chlorophyceae</taxon>
        <taxon>CS clade</taxon>
        <taxon>Chlamydomonadales</taxon>
        <taxon>Volvocaceae</taxon>
        <taxon>Volvox</taxon>
    </lineage>
</organism>
<dbReference type="Pfam" id="PF08718">
    <property type="entry name" value="GLTP"/>
    <property type="match status" value="1"/>
</dbReference>
<dbReference type="FunFam" id="1.10.3520.10:FF:000001">
    <property type="entry name" value="Pleckstrin domain-containing family A member 8"/>
    <property type="match status" value="1"/>
</dbReference>
<gene>
    <name evidence="3" type="ORF">Vafri_19494</name>
</gene>
<evidence type="ECO:0000313" key="3">
    <source>
        <dbReference type="EMBL" id="GIL65848.1"/>
    </source>
</evidence>
<dbReference type="Gene3D" id="1.10.3520.10">
    <property type="entry name" value="Glycolipid transfer protein"/>
    <property type="match status" value="1"/>
</dbReference>
<dbReference type="SUPFAM" id="SSF110004">
    <property type="entry name" value="Glycolipid transfer protein, GLTP"/>
    <property type="match status" value="1"/>
</dbReference>
<evidence type="ECO:0000256" key="1">
    <source>
        <dbReference type="ARBA" id="ARBA00022448"/>
    </source>
</evidence>
<proteinExistence type="predicted"/>
<dbReference type="EMBL" id="BNCO01000079">
    <property type="protein sequence ID" value="GIL65848.1"/>
    <property type="molecule type" value="Genomic_DNA"/>
</dbReference>
<feature type="domain" description="Glycolipid transfer protein" evidence="2">
    <location>
        <begin position="22"/>
        <end position="163"/>
    </location>
</feature>